<gene>
    <name evidence="1" type="ORF">H8S17_09340</name>
</gene>
<evidence type="ECO:0000313" key="2">
    <source>
        <dbReference type="Proteomes" id="UP000606720"/>
    </source>
</evidence>
<dbReference type="AlphaFoldDB" id="A0A923LQW4"/>
<sequence>MNVKATRTKKQVNVENQAIKLLSKEELGIKIEVIKKELRSYTWRDLETNGKFAKNDKLSFITDDMLIAGCDIGSETHYIRAIDVRGRELSSGAFEFSNTSEGFANAKAWVLALAAKNDKKQKTIASSNFFKKITSSLFAVYHNLFLHLS</sequence>
<keyword evidence="2" id="KW-1185">Reference proteome</keyword>
<protein>
    <submittedName>
        <fullName evidence="1">Uncharacterized protein</fullName>
    </submittedName>
</protein>
<organism evidence="1 2">
    <name type="scientific">Roseburia zhanii</name>
    <dbReference type="NCBI Taxonomy" id="2763064"/>
    <lineage>
        <taxon>Bacteria</taxon>
        <taxon>Bacillati</taxon>
        <taxon>Bacillota</taxon>
        <taxon>Clostridia</taxon>
        <taxon>Lachnospirales</taxon>
        <taxon>Lachnospiraceae</taxon>
        <taxon>Roseburia</taxon>
    </lineage>
</organism>
<reference evidence="1" key="1">
    <citation type="submission" date="2020-08" db="EMBL/GenBank/DDBJ databases">
        <title>Genome public.</title>
        <authorList>
            <person name="Liu C."/>
            <person name="Sun Q."/>
        </authorList>
    </citation>
    <scope>NUCLEOTIDE SEQUENCE</scope>
    <source>
        <strain evidence="1">BX1005</strain>
    </source>
</reference>
<accession>A0A923LQW4</accession>
<comment type="caution">
    <text evidence="1">The sequence shown here is derived from an EMBL/GenBank/DDBJ whole genome shotgun (WGS) entry which is preliminary data.</text>
</comment>
<name>A0A923LQW4_9FIRM</name>
<dbReference type="RefSeq" id="WP_186867111.1">
    <property type="nucleotide sequence ID" value="NZ_JACOPH010000007.1"/>
</dbReference>
<dbReference type="Proteomes" id="UP000606720">
    <property type="component" value="Unassembled WGS sequence"/>
</dbReference>
<proteinExistence type="predicted"/>
<dbReference type="EMBL" id="JACOPH010000007">
    <property type="protein sequence ID" value="MBC5714409.1"/>
    <property type="molecule type" value="Genomic_DNA"/>
</dbReference>
<evidence type="ECO:0000313" key="1">
    <source>
        <dbReference type="EMBL" id="MBC5714409.1"/>
    </source>
</evidence>